<feature type="domain" description="GRIP" evidence="3">
    <location>
        <begin position="780"/>
        <end position="827"/>
    </location>
</feature>
<evidence type="ECO:0000259" key="3">
    <source>
        <dbReference type="PROSITE" id="PS50913"/>
    </source>
</evidence>
<reference evidence="4 5" key="1">
    <citation type="journal article" date="2024" name="Insects">
        <title>An Improved Chromosome-Level Genome Assembly of the Firefly Pyrocoelia pectoralis.</title>
        <authorList>
            <person name="Fu X."/>
            <person name="Meyer-Rochow V.B."/>
            <person name="Ballantyne L."/>
            <person name="Zhu X."/>
        </authorList>
    </citation>
    <scope>NUCLEOTIDE SEQUENCE [LARGE SCALE GENOMIC DNA]</scope>
    <source>
        <strain evidence="4">XCY_ONT2</strain>
    </source>
</reference>
<dbReference type="PROSITE" id="PS50913">
    <property type="entry name" value="GRIP"/>
    <property type="match status" value="1"/>
</dbReference>
<keyword evidence="1" id="KW-0175">Coiled coil</keyword>
<dbReference type="SMART" id="SM00755">
    <property type="entry name" value="Grip"/>
    <property type="match status" value="1"/>
</dbReference>
<name>A0AAN7V4J7_9COLE</name>
<dbReference type="Gene3D" id="1.10.220.60">
    <property type="entry name" value="GRIP domain"/>
    <property type="match status" value="1"/>
</dbReference>
<feature type="compositionally biased region" description="Polar residues" evidence="2">
    <location>
        <begin position="56"/>
        <end position="75"/>
    </location>
</feature>
<dbReference type="PANTHER" id="PTHR19327:SF0">
    <property type="entry name" value="GOLGIN SUBFAMILY A MEMBER 4"/>
    <property type="match status" value="1"/>
</dbReference>
<comment type="caution">
    <text evidence="4">The sequence shown here is derived from an EMBL/GenBank/DDBJ whole genome shotgun (WGS) entry which is preliminary data.</text>
</comment>
<feature type="region of interest" description="Disordered" evidence="2">
    <location>
        <begin position="1"/>
        <end position="21"/>
    </location>
</feature>
<gene>
    <name evidence="4" type="ORF">RI129_013231</name>
</gene>
<dbReference type="InterPro" id="IPR000237">
    <property type="entry name" value="GRIP_dom"/>
</dbReference>
<feature type="coiled-coil region" evidence="1">
    <location>
        <begin position="232"/>
        <end position="301"/>
    </location>
</feature>
<dbReference type="Pfam" id="PF01465">
    <property type="entry name" value="GRIP"/>
    <property type="match status" value="1"/>
</dbReference>
<dbReference type="GO" id="GO:0031267">
    <property type="term" value="F:small GTPase binding"/>
    <property type="evidence" value="ECO:0007669"/>
    <property type="project" value="TreeGrafter"/>
</dbReference>
<proteinExistence type="predicted"/>
<evidence type="ECO:0000256" key="2">
    <source>
        <dbReference type="SAM" id="MobiDB-lite"/>
    </source>
</evidence>
<evidence type="ECO:0000313" key="4">
    <source>
        <dbReference type="EMBL" id="KAK5638936.1"/>
    </source>
</evidence>
<dbReference type="Proteomes" id="UP001329430">
    <property type="component" value="Chromosome 10"/>
</dbReference>
<protein>
    <recommendedName>
        <fullName evidence="3">GRIP domain-containing protein</fullName>
    </recommendedName>
</protein>
<dbReference type="PANTHER" id="PTHR19327">
    <property type="entry name" value="GOLGIN"/>
    <property type="match status" value="1"/>
</dbReference>
<evidence type="ECO:0000256" key="1">
    <source>
        <dbReference type="SAM" id="Coils"/>
    </source>
</evidence>
<feature type="coiled-coil region" evidence="1">
    <location>
        <begin position="646"/>
        <end position="774"/>
    </location>
</feature>
<accession>A0AAN7V4J7</accession>
<feature type="region of interest" description="Disordered" evidence="2">
    <location>
        <begin position="34"/>
        <end position="75"/>
    </location>
</feature>
<evidence type="ECO:0000313" key="5">
    <source>
        <dbReference type="Proteomes" id="UP001329430"/>
    </source>
</evidence>
<dbReference type="AlphaFoldDB" id="A0AAN7V4J7"/>
<feature type="coiled-coil region" evidence="1">
    <location>
        <begin position="327"/>
        <end position="620"/>
    </location>
</feature>
<dbReference type="GO" id="GO:0005794">
    <property type="term" value="C:Golgi apparatus"/>
    <property type="evidence" value="ECO:0007669"/>
    <property type="project" value="TreeGrafter"/>
</dbReference>
<feature type="coiled-coil region" evidence="1">
    <location>
        <begin position="148"/>
        <end position="197"/>
    </location>
</feature>
<keyword evidence="5" id="KW-1185">Reference proteome</keyword>
<dbReference type="SUPFAM" id="SSF101283">
    <property type="entry name" value="GRIP domain"/>
    <property type="match status" value="1"/>
</dbReference>
<dbReference type="EMBL" id="JAVRBK010000010">
    <property type="protein sequence ID" value="KAK5638936.1"/>
    <property type="molecule type" value="Genomic_DNA"/>
</dbReference>
<sequence length="841" mass="98239">MFKKLKDKIAEEVKSSPQRLQQLTQTVTEKIQNATSDESFFSIGEDDSSTPEPGFSNVSLSNPSTPQSGHVRKNSNSSIASDISFLPRYESATNLYHLQSDLDISASEIDDNVSTSSQLGHLSKEQIHAAFQKAQMRYHKYRGRYTDIKNYYKELEKENGKIKQVLVETQDKALRRVAELREQCSLEQKAKAHLENALRLEIDEKQYVIDTLKTKVNLLRDKNCNTEKSEALLNLDDGKETLTNDLKTAQNEIEVLNARLQEMKANAIVFSSKEGDLKKKIADLEEMAKKKALEMDEVVERERENNLIIAQTKMELHTEIQNRDLEIQNLKHDLDVLKTDLDSYENKNKSTKLENLHSQNAKLIEKIDSLTQKCKGYESELLKLEQLKIENGILKTNDAEMKEEVLRLKEEVDQQQVKFDEEINAYREDTKKNLLSLESKIREKYEAERNECEHLLRNDFEEKLRQVAASTETSQEFRLNLLQKEDEIKELSRTVKEFEMRIKTLNDKHVELEKNHLDLIEENTMALSKLENSRKRLDELEIDVPKQRDSDNRLTEEIFRMQTEISSLQNENLKLSAEAMDLEVTCYRSLEEIAELKCRNNQLTNDFQQIIQENDNLVQDLAKKKLQYETISLEKEKWENIELEKSAQESRELEQLTTDNKKLQSELQQFEKEREDLKTQLCDAECQFTNLTHEHQLLQDEIQELKISPINTDDVEKIQKEHEKEINHLNDKLIQYKSLDLTNRTSIEFYENELQKMKNKNEKLNRKLDETLVTLNHCTDLTTSTETEYLRNVLYNYMLGKEGLVLARVIAAVCKFDDDQTEAILQREQQKQTLLGQLGFR</sequence>
<organism evidence="4 5">
    <name type="scientific">Pyrocoelia pectoralis</name>
    <dbReference type="NCBI Taxonomy" id="417401"/>
    <lineage>
        <taxon>Eukaryota</taxon>
        <taxon>Metazoa</taxon>
        <taxon>Ecdysozoa</taxon>
        <taxon>Arthropoda</taxon>
        <taxon>Hexapoda</taxon>
        <taxon>Insecta</taxon>
        <taxon>Pterygota</taxon>
        <taxon>Neoptera</taxon>
        <taxon>Endopterygota</taxon>
        <taxon>Coleoptera</taxon>
        <taxon>Polyphaga</taxon>
        <taxon>Elateriformia</taxon>
        <taxon>Elateroidea</taxon>
        <taxon>Lampyridae</taxon>
        <taxon>Lampyrinae</taxon>
        <taxon>Pyrocoelia</taxon>
    </lineage>
</organism>
<dbReference type="GO" id="GO:0048193">
    <property type="term" value="P:Golgi vesicle transport"/>
    <property type="evidence" value="ECO:0007669"/>
    <property type="project" value="TreeGrafter"/>
</dbReference>